<evidence type="ECO:0000313" key="3">
    <source>
        <dbReference type="Proteomes" id="UP000176294"/>
    </source>
</evidence>
<dbReference type="RefSeq" id="WP_070725978.1">
    <property type="nucleotide sequence ID" value="NZ_MDZB01000084.1"/>
</dbReference>
<keyword evidence="1" id="KW-0732">Signal</keyword>
<dbReference type="OrthoDB" id="884194at2"/>
<feature type="chain" id="PRO_5009579213" description="Outer membrane protein beta-barrel domain-containing protein" evidence="1">
    <location>
        <begin position="25"/>
        <end position="259"/>
    </location>
</feature>
<sequence>MSILRNPFLCAALLGLGAASAARAQTPPADTARFYRHHLGLTASPQLDKFFTANRSLPVGLLYKRQTQPHALWRFGLMLNQDYRRRDENQRPVPNLKSNEEYEYNNRGASASVGREFTHRFSPRWTGTAGADLVLGFSFFTHTVKQQYGGDSPPTIPPTPPSPPFENEQTDYFRQYHAAFMPFVGLRFAVQPRLYVSAESSVNAAYSWRTIKSDSKVTDLLTGEVLGRSGPIRQVLTDQTFALRFKLVNQLSVHYQFGR</sequence>
<name>A0A1G1T9B8_9BACT</name>
<feature type="signal peptide" evidence="1">
    <location>
        <begin position="1"/>
        <end position="24"/>
    </location>
</feature>
<comment type="caution">
    <text evidence="2">The sequence shown here is derived from an EMBL/GenBank/DDBJ whole genome shotgun (WGS) entry which is preliminary data.</text>
</comment>
<evidence type="ECO:0008006" key="4">
    <source>
        <dbReference type="Google" id="ProtNLM"/>
    </source>
</evidence>
<dbReference type="AlphaFoldDB" id="A0A1G1T9B8"/>
<proteinExistence type="predicted"/>
<reference evidence="2 3" key="1">
    <citation type="submission" date="2016-08" db="EMBL/GenBank/DDBJ databases">
        <title>Hymenobacter coccineus sp. nov., Hymenobacter lapidarius sp. nov. and Hymenobacter glacialis sp. nov., isolated from Antarctic soil.</title>
        <authorList>
            <person name="Sedlacek I."/>
            <person name="Kralova S."/>
            <person name="Kyrova K."/>
            <person name="Maslanova I."/>
            <person name="Stankova E."/>
            <person name="Vrbovska V."/>
            <person name="Nemec M."/>
            <person name="Bartak M."/>
            <person name="Svec P."/>
            <person name="Busse H.-J."/>
            <person name="Pantucek R."/>
        </authorList>
    </citation>
    <scope>NUCLEOTIDE SEQUENCE [LARGE SCALE GENOMIC DNA]</scope>
    <source>
        <strain evidence="2 3">CCM 8643</strain>
    </source>
</reference>
<evidence type="ECO:0000256" key="1">
    <source>
        <dbReference type="SAM" id="SignalP"/>
    </source>
</evidence>
<protein>
    <recommendedName>
        <fullName evidence="4">Outer membrane protein beta-barrel domain-containing protein</fullName>
    </recommendedName>
</protein>
<dbReference type="EMBL" id="MDZB01000084">
    <property type="protein sequence ID" value="OGX87478.1"/>
    <property type="molecule type" value="Genomic_DNA"/>
</dbReference>
<evidence type="ECO:0000313" key="2">
    <source>
        <dbReference type="EMBL" id="OGX87478.1"/>
    </source>
</evidence>
<gene>
    <name evidence="2" type="ORF">BEN47_10590</name>
</gene>
<accession>A0A1G1T9B8</accession>
<keyword evidence="3" id="KW-1185">Reference proteome</keyword>
<organism evidence="2 3">
    <name type="scientific">Hymenobacter lapidarius</name>
    <dbReference type="NCBI Taxonomy" id="1908237"/>
    <lineage>
        <taxon>Bacteria</taxon>
        <taxon>Pseudomonadati</taxon>
        <taxon>Bacteroidota</taxon>
        <taxon>Cytophagia</taxon>
        <taxon>Cytophagales</taxon>
        <taxon>Hymenobacteraceae</taxon>
        <taxon>Hymenobacter</taxon>
    </lineage>
</organism>
<dbReference type="Proteomes" id="UP000176294">
    <property type="component" value="Unassembled WGS sequence"/>
</dbReference>